<reference evidence="2" key="2">
    <citation type="submission" date="2020-09" db="EMBL/GenBank/DDBJ databases">
        <authorList>
            <person name="Sun Q."/>
            <person name="Ohkuma M."/>
        </authorList>
    </citation>
    <scope>NUCLEOTIDE SEQUENCE</scope>
    <source>
        <strain evidence="2">JCM 4714</strain>
    </source>
</reference>
<dbReference type="PROSITE" id="PS51178">
    <property type="entry name" value="PASTA"/>
    <property type="match status" value="1"/>
</dbReference>
<proteinExistence type="predicted"/>
<evidence type="ECO:0000313" key="3">
    <source>
        <dbReference type="Proteomes" id="UP000655443"/>
    </source>
</evidence>
<reference evidence="2" key="1">
    <citation type="journal article" date="2014" name="Int. J. Syst. Evol. Microbiol.">
        <title>Complete genome sequence of Corynebacterium casei LMG S-19264T (=DSM 44701T), isolated from a smear-ripened cheese.</title>
        <authorList>
            <consortium name="US DOE Joint Genome Institute (JGI-PGF)"/>
            <person name="Walter F."/>
            <person name="Albersmeier A."/>
            <person name="Kalinowski J."/>
            <person name="Ruckert C."/>
        </authorList>
    </citation>
    <scope>NUCLEOTIDE SEQUENCE</scope>
    <source>
        <strain evidence="2">JCM 4714</strain>
    </source>
</reference>
<protein>
    <recommendedName>
        <fullName evidence="1">PASTA domain-containing protein</fullName>
    </recommendedName>
</protein>
<feature type="domain" description="PASTA" evidence="1">
    <location>
        <begin position="28"/>
        <end position="98"/>
    </location>
</feature>
<dbReference type="Gene3D" id="3.30.10.20">
    <property type="match status" value="1"/>
</dbReference>
<comment type="caution">
    <text evidence="2">The sequence shown here is derived from an EMBL/GenBank/DDBJ whole genome shotgun (WGS) entry which is preliminary data.</text>
</comment>
<sequence length="112" mass="11622">MLVVVSALAGCNASGKGKPAAGAPVATGPVTMPDLVGENAEEAEDQLENLGVAESRIKLRADDGHHVVVLVASNWDVNTQSVKTGARLGAKQVVVLGVGKSTWRERHHGHLL</sequence>
<name>A0A918YDC8_9ACTN</name>
<keyword evidence="3" id="KW-1185">Reference proteome</keyword>
<accession>A0A918YDC8</accession>
<dbReference type="Proteomes" id="UP000655443">
    <property type="component" value="Unassembled WGS sequence"/>
</dbReference>
<dbReference type="AlphaFoldDB" id="A0A918YDC8"/>
<dbReference type="EMBL" id="BMVG01000001">
    <property type="protein sequence ID" value="GHD99271.1"/>
    <property type="molecule type" value="Genomic_DNA"/>
</dbReference>
<organism evidence="2 3">
    <name type="scientific">Streptomyces alanosinicus</name>
    <dbReference type="NCBI Taxonomy" id="68171"/>
    <lineage>
        <taxon>Bacteria</taxon>
        <taxon>Bacillati</taxon>
        <taxon>Actinomycetota</taxon>
        <taxon>Actinomycetes</taxon>
        <taxon>Kitasatosporales</taxon>
        <taxon>Streptomycetaceae</taxon>
        <taxon>Streptomyces</taxon>
    </lineage>
</organism>
<dbReference type="Pfam" id="PF03793">
    <property type="entry name" value="PASTA"/>
    <property type="match status" value="1"/>
</dbReference>
<dbReference type="InterPro" id="IPR005543">
    <property type="entry name" value="PASTA_dom"/>
</dbReference>
<gene>
    <name evidence="2" type="ORF">GCM10010339_09910</name>
</gene>
<evidence type="ECO:0000259" key="1">
    <source>
        <dbReference type="PROSITE" id="PS51178"/>
    </source>
</evidence>
<evidence type="ECO:0000313" key="2">
    <source>
        <dbReference type="EMBL" id="GHD99271.1"/>
    </source>
</evidence>